<comment type="similarity">
    <text evidence="2">Belongs to the metallo-dependent hydrolases superfamily. Peptidase M19 family.</text>
</comment>
<proteinExistence type="inferred from homology"/>
<evidence type="ECO:0000256" key="3">
    <source>
        <dbReference type="SAM" id="Phobius"/>
    </source>
</evidence>
<dbReference type="InterPro" id="IPR032466">
    <property type="entry name" value="Metal_Hydrolase"/>
</dbReference>
<dbReference type="PANTHER" id="PTHR10443">
    <property type="entry name" value="MICROSOMAL DIPEPTIDASE"/>
    <property type="match status" value="1"/>
</dbReference>
<dbReference type="SUPFAM" id="SSF51556">
    <property type="entry name" value="Metallo-dependent hydrolases"/>
    <property type="match status" value="1"/>
</dbReference>
<dbReference type="Gene3D" id="3.20.20.140">
    <property type="entry name" value="Metal-dependent hydrolases"/>
    <property type="match status" value="1"/>
</dbReference>
<evidence type="ECO:0000313" key="4">
    <source>
        <dbReference type="EMBL" id="CEJ94526.1"/>
    </source>
</evidence>
<dbReference type="PROSITE" id="PS51365">
    <property type="entry name" value="RENAL_DIPEPTIDASE_2"/>
    <property type="match status" value="1"/>
</dbReference>
<dbReference type="EC" id="3.4.13.19" evidence="2"/>
<keyword evidence="3" id="KW-0812">Transmembrane</keyword>
<comment type="cofactor">
    <cofactor evidence="2">
        <name>Zn(2+)</name>
        <dbReference type="ChEBI" id="CHEBI:29105"/>
    </cofactor>
</comment>
<keyword evidence="3" id="KW-1133">Transmembrane helix</keyword>
<feature type="transmembrane region" description="Helical" evidence="3">
    <location>
        <begin position="27"/>
        <end position="49"/>
    </location>
</feature>
<dbReference type="InterPro" id="IPR008257">
    <property type="entry name" value="Pept_M19"/>
</dbReference>
<keyword evidence="2" id="KW-0862">Zinc</keyword>
<keyword evidence="5" id="KW-1185">Reference proteome</keyword>
<comment type="catalytic activity">
    <reaction evidence="2">
        <text>an L-aminoacyl-L-amino acid + H2O = 2 an L-alpha-amino acid</text>
        <dbReference type="Rhea" id="RHEA:48940"/>
        <dbReference type="ChEBI" id="CHEBI:15377"/>
        <dbReference type="ChEBI" id="CHEBI:59869"/>
        <dbReference type="ChEBI" id="CHEBI:77460"/>
        <dbReference type="EC" id="3.4.13.19"/>
    </reaction>
</comment>
<dbReference type="CDD" id="cd01301">
    <property type="entry name" value="rDP_like"/>
    <property type="match status" value="1"/>
</dbReference>
<keyword evidence="2" id="KW-0378">Hydrolase</keyword>
<dbReference type="EMBL" id="CDHN01000007">
    <property type="protein sequence ID" value="CEJ94526.1"/>
    <property type="molecule type" value="Genomic_DNA"/>
</dbReference>
<organism evidence="4 5">
    <name type="scientific">[Torrubiella] hemipterigena</name>
    <dbReference type="NCBI Taxonomy" id="1531966"/>
    <lineage>
        <taxon>Eukaryota</taxon>
        <taxon>Fungi</taxon>
        <taxon>Dikarya</taxon>
        <taxon>Ascomycota</taxon>
        <taxon>Pezizomycotina</taxon>
        <taxon>Sordariomycetes</taxon>
        <taxon>Hypocreomycetidae</taxon>
        <taxon>Hypocreales</taxon>
        <taxon>Clavicipitaceae</taxon>
        <taxon>Clavicipitaceae incertae sedis</taxon>
        <taxon>'Torrubiella' clade</taxon>
    </lineage>
</organism>
<dbReference type="Pfam" id="PF01244">
    <property type="entry name" value="Peptidase_M19"/>
    <property type="match status" value="1"/>
</dbReference>
<reference evidence="4 5" key="1">
    <citation type="journal article" date="2015" name="Genome Announc.">
        <title>Draft Genome Sequence and Gene Annotation of the Entomopathogenic Fungus Verticillium hemipterigenum.</title>
        <authorList>
            <person name="Horn F."/>
            <person name="Habel A."/>
            <person name="Scharf D.H."/>
            <person name="Dworschak J."/>
            <person name="Brakhage A.A."/>
            <person name="Guthke R."/>
            <person name="Hertweck C."/>
            <person name="Linde J."/>
        </authorList>
    </citation>
    <scope>NUCLEOTIDE SEQUENCE [LARGE SCALE GENOMIC DNA]</scope>
</reference>
<dbReference type="Proteomes" id="UP000039046">
    <property type="component" value="Unassembled WGS sequence"/>
</dbReference>
<dbReference type="STRING" id="1531966.A0A0A1TBR6"/>
<keyword evidence="2" id="KW-0482">Metalloprotease</keyword>
<evidence type="ECO:0000256" key="2">
    <source>
        <dbReference type="RuleBase" id="RU341113"/>
    </source>
</evidence>
<gene>
    <name evidence="4" type="ORF">VHEMI10050</name>
</gene>
<evidence type="ECO:0000256" key="1">
    <source>
        <dbReference type="ARBA" id="ARBA00022997"/>
    </source>
</evidence>
<keyword evidence="1 2" id="KW-0224">Dipeptidase</keyword>
<protein>
    <recommendedName>
        <fullName evidence="2">Dipeptidase</fullName>
        <ecNumber evidence="2">3.4.13.19</ecNumber>
    </recommendedName>
</protein>
<dbReference type="HOGENOM" id="CLU_031404_4_0_1"/>
<evidence type="ECO:0000313" key="5">
    <source>
        <dbReference type="Proteomes" id="UP000039046"/>
    </source>
</evidence>
<dbReference type="AlphaFoldDB" id="A0A0A1TBR6"/>
<keyword evidence="2" id="KW-0479">Metal-binding</keyword>
<name>A0A0A1TBR6_9HYPO</name>
<keyword evidence="2" id="KW-0645">Protease</keyword>
<dbReference type="GO" id="GO:0046872">
    <property type="term" value="F:metal ion binding"/>
    <property type="evidence" value="ECO:0007669"/>
    <property type="project" value="UniProtKB-UniRule"/>
</dbReference>
<keyword evidence="3" id="KW-0472">Membrane</keyword>
<sequence length="451" mass="50494">MDTKYSPVGDVECQQQQQPARRTPHKLLLACFGIWVAAHIPWMASWSAAQNVLEDLNLYHTSFEAQASRILAQTPLIDGHIDLPIVLRAKHNNRIQNDDFKNLFENGTLTGHVDLLRLRQGQSGGAFWSVYMPCPPNNEDFSDEQYTHTVQTTFEQIDIMNRLQAEYRRDFSGPINSDGVDKAFKAGKLISPLGVEGLHQIGNKASNVRQFYQLGARYITLTHNCHNKYADAAVLENPSRKAEPHWGGVSPQGREMIREMNRVGMIVDLAHVSEDTMRDVLCGNEEWQGSMAPVIFSHSSAWSICPHPRNVKDHILQLVKKRNSVVMVTGLPDFISCVDAGNENGMPDFYPANSTLRQIARHIVYIGDLIGYDHVGIGTDFDGFFGPAKGFEDVTKYPALVAEMLRLGVSRKDAAKVVGGNVVRVWKEVDAIARELQKAREPVLEDYVEGM</sequence>
<accession>A0A0A1TBR6</accession>
<dbReference type="GO" id="GO:0070573">
    <property type="term" value="F:metallodipeptidase activity"/>
    <property type="evidence" value="ECO:0007669"/>
    <property type="project" value="InterPro"/>
</dbReference>
<dbReference type="GO" id="GO:0006508">
    <property type="term" value="P:proteolysis"/>
    <property type="evidence" value="ECO:0007669"/>
    <property type="project" value="UniProtKB-KW"/>
</dbReference>
<dbReference type="PANTHER" id="PTHR10443:SF12">
    <property type="entry name" value="DIPEPTIDASE"/>
    <property type="match status" value="1"/>
</dbReference>
<dbReference type="OrthoDB" id="445695at2759"/>